<gene>
    <name evidence="1" type="ORF">MNBD_UNCLBAC01-1475</name>
</gene>
<organism evidence="1">
    <name type="scientific">hydrothermal vent metagenome</name>
    <dbReference type="NCBI Taxonomy" id="652676"/>
    <lineage>
        <taxon>unclassified sequences</taxon>
        <taxon>metagenomes</taxon>
        <taxon>ecological metagenomes</taxon>
    </lineage>
</organism>
<evidence type="ECO:0000313" key="1">
    <source>
        <dbReference type="EMBL" id="VAX34836.1"/>
    </source>
</evidence>
<accession>A0A3B1CW30</accession>
<name>A0A3B1CW30_9ZZZZ</name>
<protein>
    <submittedName>
        <fullName evidence="1">Uncharacterized protein</fullName>
    </submittedName>
</protein>
<dbReference type="AlphaFoldDB" id="A0A3B1CW30"/>
<sequence>MHYVIIRGIGFEYKFDTTSIYLYTLIEKMRNEI</sequence>
<dbReference type="EMBL" id="UOGJ01000009">
    <property type="protein sequence ID" value="VAX34836.1"/>
    <property type="molecule type" value="Genomic_DNA"/>
</dbReference>
<proteinExistence type="predicted"/>
<reference evidence="1" key="1">
    <citation type="submission" date="2018-06" db="EMBL/GenBank/DDBJ databases">
        <authorList>
            <person name="Zhirakovskaya E."/>
        </authorList>
    </citation>
    <scope>NUCLEOTIDE SEQUENCE</scope>
</reference>